<dbReference type="AlphaFoldDB" id="A0A151JE98"/>
<evidence type="ECO:0000313" key="14">
    <source>
        <dbReference type="EMBL" id="KYN24094.1"/>
    </source>
</evidence>
<sequence>MKKQNLKLLAFAVSTLLLSGCGDEALSSNPGTNDGNGSVVLTPQPKPTQQPTARNGDALLGNPQYPAISYGAWRSNVRESGDKVPSVTQQIEDMKILSALGIKVIRTYNTQGFIGTDGKSNTENLLEAISQLKQQDPNFEMYVMLGIWIDALNSWTNLTVEHDKDNPKNFDEIAKAKELALKYPDIVKVLAVGNEAMVDWAPYHVTPQIILNHVEDLQQWKLGSESTKDIWVTSSDNYAVWSGQDANGNQSEQAVLKALIKAVDYVSLHTYALHDTHYHPDFSQQWKVPQSEQNLTKQEQIDSAMDRAYQHTLGQIQVAQSFINRVDAMKPIHLGETGWSSISTDGLGAGGTQAADEYKQKRFYDDMRNWSDQFGASLFFFQAFDEPWKGDANNPSHSEKHFGLIDISCSVKHVLWQQVDALNNLGLTRDCPGAGFTASYSGDFATLMDAVLAPPKAPIDTPPAEGEFKVLGNNVYSGASVYGWDNPITAWAGVNDETGVLTVAADPALAAVWGWGAGIGNSANPTNLSSSSKMTFEIRGLDGSESQLATFGFYLGFQTAAGGGSNHWVRFNAGQGYTLSKDWVKYTIDLNKFSQFSSADLTKVTSPFTIADIYETSGGSAPTRSDIEVRNISWLE</sequence>
<dbReference type="SUPFAM" id="SSF51445">
    <property type="entry name" value="(Trans)glycosidases"/>
    <property type="match status" value="1"/>
</dbReference>
<evidence type="ECO:0000256" key="2">
    <source>
        <dbReference type="ARBA" id="ARBA00022475"/>
    </source>
</evidence>
<proteinExistence type="predicted"/>
<feature type="signal peptide" evidence="13">
    <location>
        <begin position="1"/>
        <end position="19"/>
    </location>
</feature>
<dbReference type="InterPro" id="IPR050732">
    <property type="entry name" value="Beta-glucan_modifiers"/>
</dbReference>
<keyword evidence="2" id="KW-1003">Cell membrane</keyword>
<evidence type="ECO:0000256" key="10">
    <source>
        <dbReference type="ARBA" id="ARBA00042373"/>
    </source>
</evidence>
<keyword evidence="6" id="KW-0119">Carbohydrate metabolism</keyword>
<keyword evidence="5" id="KW-0325">Glycoprotein</keyword>
<keyword evidence="13" id="KW-0732">Signal</keyword>
<evidence type="ECO:0000256" key="3">
    <source>
        <dbReference type="ARBA" id="ARBA00022801"/>
    </source>
</evidence>
<name>A0A151JE98_9VIBR</name>
<evidence type="ECO:0000256" key="13">
    <source>
        <dbReference type="SAM" id="SignalP"/>
    </source>
</evidence>
<keyword evidence="3" id="KW-0378">Hydrolase</keyword>
<gene>
    <name evidence="14" type="ORF">AUQ44_20250</name>
</gene>
<dbReference type="Gene3D" id="3.20.20.80">
    <property type="entry name" value="Glycosidases"/>
    <property type="match status" value="1"/>
</dbReference>
<dbReference type="PANTHER" id="PTHR16631:SF17">
    <property type="entry name" value="GLUCAN ENDO-1,3-BETA-GLUCOSIDASE BTGC"/>
    <property type="match status" value="1"/>
</dbReference>
<feature type="chain" id="PRO_5007582634" description="Endo-1,3-beta-glucanase btgC" evidence="13">
    <location>
        <begin position="20"/>
        <end position="636"/>
    </location>
</feature>
<dbReference type="PROSITE" id="PS51257">
    <property type="entry name" value="PROKAR_LIPOPROTEIN"/>
    <property type="match status" value="1"/>
</dbReference>
<keyword evidence="7" id="KW-0961">Cell wall biogenesis/degradation</keyword>
<dbReference type="GO" id="GO:0016787">
    <property type="term" value="F:hydrolase activity"/>
    <property type="evidence" value="ECO:0007669"/>
    <property type="project" value="UniProtKB-KW"/>
</dbReference>
<evidence type="ECO:0000256" key="8">
    <source>
        <dbReference type="ARBA" id="ARBA00023326"/>
    </source>
</evidence>
<dbReference type="PANTHER" id="PTHR16631">
    <property type="entry name" value="GLUCAN 1,3-BETA-GLUCOSIDASE"/>
    <property type="match status" value="1"/>
</dbReference>
<keyword evidence="8" id="KW-0624">Polysaccharide degradation</keyword>
<evidence type="ECO:0000256" key="6">
    <source>
        <dbReference type="ARBA" id="ARBA00023277"/>
    </source>
</evidence>
<dbReference type="Gene3D" id="2.60.120.430">
    <property type="entry name" value="Galactose-binding lectin"/>
    <property type="match status" value="1"/>
</dbReference>
<keyword evidence="4" id="KW-0472">Membrane</keyword>
<evidence type="ECO:0000256" key="9">
    <source>
        <dbReference type="ARBA" id="ARBA00037649"/>
    </source>
</evidence>
<evidence type="ECO:0000256" key="1">
    <source>
        <dbReference type="ARBA" id="ARBA00004236"/>
    </source>
</evidence>
<dbReference type="EMBL" id="LOMK01000002">
    <property type="protein sequence ID" value="KYN24094.1"/>
    <property type="molecule type" value="Genomic_DNA"/>
</dbReference>
<dbReference type="Proteomes" id="UP000075349">
    <property type="component" value="Unassembled WGS sequence"/>
</dbReference>
<comment type="subcellular location">
    <subcellularLocation>
        <location evidence="1">Cell membrane</location>
    </subcellularLocation>
</comment>
<comment type="function">
    <text evidence="9">Glucanases play a role in cell expansion during growth, in cell-cell fusion during mating, and in spore release during sporulation. This enzyme may be involved in beta-glucan degradation. Active on laminarin and lichenan.</text>
</comment>
<dbReference type="GO" id="GO:0071555">
    <property type="term" value="P:cell wall organization"/>
    <property type="evidence" value="ECO:0007669"/>
    <property type="project" value="UniProtKB-KW"/>
</dbReference>
<organism evidence="14 15">
    <name type="scientific">Vibrio cidicii</name>
    <dbReference type="NCBI Taxonomy" id="1763883"/>
    <lineage>
        <taxon>Bacteria</taxon>
        <taxon>Pseudomonadati</taxon>
        <taxon>Pseudomonadota</taxon>
        <taxon>Gammaproteobacteria</taxon>
        <taxon>Vibrionales</taxon>
        <taxon>Vibrionaceae</taxon>
        <taxon>Vibrio</taxon>
    </lineage>
</organism>
<evidence type="ECO:0000256" key="4">
    <source>
        <dbReference type="ARBA" id="ARBA00023136"/>
    </source>
</evidence>
<evidence type="ECO:0000313" key="15">
    <source>
        <dbReference type="Proteomes" id="UP000075349"/>
    </source>
</evidence>
<evidence type="ECO:0000256" key="11">
    <source>
        <dbReference type="ARBA" id="ARBA00043078"/>
    </source>
</evidence>
<reference evidence="15" key="1">
    <citation type="submission" date="2015-12" db="EMBL/GenBank/DDBJ databases">
        <authorList>
            <person name="Tarr C.L."/>
            <person name="Gladney L.M."/>
        </authorList>
    </citation>
    <scope>NUCLEOTIDE SEQUENCE [LARGE SCALE GENOMIC DNA]</scope>
    <source>
        <strain evidence="15">2756-81</strain>
    </source>
</reference>
<feature type="region of interest" description="Disordered" evidence="12">
    <location>
        <begin position="28"/>
        <end position="59"/>
    </location>
</feature>
<evidence type="ECO:0000256" key="5">
    <source>
        <dbReference type="ARBA" id="ARBA00023180"/>
    </source>
</evidence>
<dbReference type="GO" id="GO:0005886">
    <property type="term" value="C:plasma membrane"/>
    <property type="evidence" value="ECO:0007669"/>
    <property type="project" value="UniProtKB-SubCell"/>
</dbReference>
<evidence type="ECO:0000256" key="7">
    <source>
        <dbReference type="ARBA" id="ARBA00023316"/>
    </source>
</evidence>
<dbReference type="InterPro" id="IPR017853">
    <property type="entry name" value="GH"/>
</dbReference>
<feature type="compositionally biased region" description="Polar residues" evidence="12">
    <location>
        <begin position="28"/>
        <end position="41"/>
    </location>
</feature>
<dbReference type="GO" id="GO:0000272">
    <property type="term" value="P:polysaccharide catabolic process"/>
    <property type="evidence" value="ECO:0007669"/>
    <property type="project" value="UniProtKB-KW"/>
</dbReference>
<dbReference type="SUPFAM" id="SSF49785">
    <property type="entry name" value="Galactose-binding domain-like"/>
    <property type="match status" value="1"/>
</dbReference>
<accession>A0A151JE98</accession>
<dbReference type="InterPro" id="IPR008979">
    <property type="entry name" value="Galactose-bd-like_sf"/>
</dbReference>
<protein>
    <recommendedName>
        <fullName evidence="11">Endo-1,3-beta-glucanase btgC</fullName>
    </recommendedName>
    <alternativeName>
        <fullName evidence="10">Laminarinase btgC</fullName>
    </alternativeName>
</protein>
<comment type="caution">
    <text evidence="14">The sequence shown here is derived from an EMBL/GenBank/DDBJ whole genome shotgun (WGS) entry which is preliminary data.</text>
</comment>
<evidence type="ECO:0000256" key="12">
    <source>
        <dbReference type="SAM" id="MobiDB-lite"/>
    </source>
</evidence>